<dbReference type="PROSITE" id="PS01286">
    <property type="entry name" value="FA58C_2"/>
    <property type="match status" value="1"/>
</dbReference>
<dbReference type="Pfam" id="PF13620">
    <property type="entry name" value="CarboxypepD_reg"/>
    <property type="match status" value="1"/>
</dbReference>
<evidence type="ECO:0000256" key="7">
    <source>
        <dbReference type="ARBA" id="ARBA00023015"/>
    </source>
</evidence>
<dbReference type="CDD" id="cd11308">
    <property type="entry name" value="Peptidase_M14NE-CP-C_like"/>
    <property type="match status" value="1"/>
</dbReference>
<dbReference type="SUPFAM" id="SSF49464">
    <property type="entry name" value="Carboxypeptidase regulatory domain-like"/>
    <property type="match status" value="1"/>
</dbReference>
<keyword evidence="4" id="KW-0964">Secreted</keyword>
<dbReference type="GO" id="GO:0000977">
    <property type="term" value="F:RNA polymerase II transcription regulatory region sequence-specific DNA binding"/>
    <property type="evidence" value="ECO:0007669"/>
    <property type="project" value="UniProtKB-ARBA"/>
</dbReference>
<feature type="compositionally biased region" description="Basic residues" evidence="14">
    <location>
        <begin position="612"/>
        <end position="625"/>
    </location>
</feature>
<feature type="compositionally biased region" description="Pro residues" evidence="14">
    <location>
        <begin position="514"/>
        <end position="529"/>
    </location>
</feature>
<keyword evidence="10" id="KW-0325">Glycoprotein</keyword>
<feature type="compositionally biased region" description="Pro residues" evidence="14">
    <location>
        <begin position="641"/>
        <end position="650"/>
    </location>
</feature>
<dbReference type="SUPFAM" id="SSF49785">
    <property type="entry name" value="Galactose-binding domain-like"/>
    <property type="match status" value="1"/>
</dbReference>
<dbReference type="GO" id="GO:0005615">
    <property type="term" value="C:extracellular space"/>
    <property type="evidence" value="ECO:0007669"/>
    <property type="project" value="TreeGrafter"/>
</dbReference>
<comment type="similarity">
    <text evidence="2 13">Belongs to the peptidase M14 family.</text>
</comment>
<keyword evidence="6" id="KW-0112">Calmodulin-binding</keyword>
<dbReference type="Gene3D" id="2.60.40.1120">
    <property type="entry name" value="Carboxypeptidase-like, regulatory domain"/>
    <property type="match status" value="1"/>
</dbReference>
<dbReference type="InterPro" id="IPR008979">
    <property type="entry name" value="Galactose-bd-like_sf"/>
</dbReference>
<dbReference type="GO" id="GO:0008270">
    <property type="term" value="F:zinc ion binding"/>
    <property type="evidence" value="ECO:0007669"/>
    <property type="project" value="InterPro"/>
</dbReference>
<dbReference type="PROSITE" id="PS52035">
    <property type="entry name" value="PEPTIDASE_M14"/>
    <property type="match status" value="1"/>
</dbReference>
<comment type="caution">
    <text evidence="13">Lacks conserved residue(s) required for the propagation of feature annotation.</text>
</comment>
<dbReference type="SMART" id="SM00631">
    <property type="entry name" value="Zn_pept"/>
    <property type="match status" value="1"/>
</dbReference>
<evidence type="ECO:0000256" key="11">
    <source>
        <dbReference type="ARBA" id="ARBA00074638"/>
    </source>
</evidence>
<evidence type="ECO:0000313" key="17">
    <source>
        <dbReference type="Ensembl" id="ENSFTIP00000017321.1"/>
    </source>
</evidence>
<keyword evidence="3" id="KW-0678">Repressor</keyword>
<dbReference type="FunFam" id="2.60.40.1120:FF:000007">
    <property type="entry name" value="Carboxypeptidase X, M14 family member 2"/>
    <property type="match status" value="1"/>
</dbReference>
<evidence type="ECO:0000256" key="10">
    <source>
        <dbReference type="ARBA" id="ARBA00023180"/>
    </source>
</evidence>
<feature type="domain" description="Peptidase M14" evidence="16">
    <location>
        <begin position="930"/>
        <end position="1268"/>
    </location>
</feature>
<evidence type="ECO:0000256" key="9">
    <source>
        <dbReference type="ARBA" id="ARBA00023163"/>
    </source>
</evidence>
<reference evidence="17" key="2">
    <citation type="submission" date="2025-09" db="UniProtKB">
        <authorList>
            <consortium name="Ensembl"/>
        </authorList>
    </citation>
    <scope>IDENTIFICATION</scope>
</reference>
<dbReference type="Pfam" id="PF00754">
    <property type="entry name" value="F5_F8_type_C"/>
    <property type="match status" value="1"/>
</dbReference>
<evidence type="ECO:0000259" key="16">
    <source>
        <dbReference type="PROSITE" id="PS52035"/>
    </source>
</evidence>
<dbReference type="InterPro" id="IPR050753">
    <property type="entry name" value="Peptidase_M14_domain"/>
</dbReference>
<organism evidence="17 18">
    <name type="scientific">Falco tinnunculus</name>
    <name type="common">Common kestrel</name>
    <dbReference type="NCBI Taxonomy" id="100819"/>
    <lineage>
        <taxon>Eukaryota</taxon>
        <taxon>Metazoa</taxon>
        <taxon>Chordata</taxon>
        <taxon>Craniata</taxon>
        <taxon>Vertebrata</taxon>
        <taxon>Euteleostomi</taxon>
        <taxon>Archelosauria</taxon>
        <taxon>Archosauria</taxon>
        <taxon>Dinosauria</taxon>
        <taxon>Saurischia</taxon>
        <taxon>Theropoda</taxon>
        <taxon>Coelurosauria</taxon>
        <taxon>Aves</taxon>
        <taxon>Neognathae</taxon>
        <taxon>Neoaves</taxon>
        <taxon>Telluraves</taxon>
        <taxon>Australaves</taxon>
        <taxon>Falconiformes</taxon>
        <taxon>Falconidae</taxon>
        <taxon>Falco</taxon>
    </lineage>
</organism>
<feature type="compositionally biased region" description="Acidic residues" evidence="14">
    <location>
        <begin position="656"/>
        <end position="668"/>
    </location>
</feature>
<dbReference type="InterPro" id="IPR000834">
    <property type="entry name" value="Peptidase_M14"/>
</dbReference>
<dbReference type="PANTHER" id="PTHR11532">
    <property type="entry name" value="PROTEASE M14 CARBOXYPEPTIDASE"/>
    <property type="match status" value="1"/>
</dbReference>
<dbReference type="GO" id="GO:0016485">
    <property type="term" value="P:protein processing"/>
    <property type="evidence" value="ECO:0007669"/>
    <property type="project" value="TreeGrafter"/>
</dbReference>
<evidence type="ECO:0000256" key="3">
    <source>
        <dbReference type="ARBA" id="ARBA00022491"/>
    </source>
</evidence>
<dbReference type="PRINTS" id="PR00765">
    <property type="entry name" value="CRBOXYPTASEA"/>
</dbReference>
<dbReference type="Proteomes" id="UP000694562">
    <property type="component" value="Unplaced"/>
</dbReference>
<feature type="region of interest" description="Disordered" evidence="14">
    <location>
        <begin position="1405"/>
        <end position="1439"/>
    </location>
</feature>
<dbReference type="FunFam" id="2.60.120.260:FF:000068">
    <property type="entry name" value="Adipocyte enhancer-binding protein 1"/>
    <property type="match status" value="1"/>
</dbReference>
<feature type="compositionally biased region" description="Basic and acidic residues" evidence="14">
    <location>
        <begin position="457"/>
        <end position="490"/>
    </location>
</feature>
<evidence type="ECO:0000256" key="4">
    <source>
        <dbReference type="ARBA" id="ARBA00022525"/>
    </source>
</evidence>
<dbReference type="SMART" id="SM00231">
    <property type="entry name" value="FA58C"/>
    <property type="match status" value="1"/>
</dbReference>
<keyword evidence="8" id="KW-0238">DNA-binding</keyword>
<evidence type="ECO:0000256" key="1">
    <source>
        <dbReference type="ARBA" id="ARBA00004613"/>
    </source>
</evidence>
<evidence type="ECO:0000256" key="14">
    <source>
        <dbReference type="SAM" id="MobiDB-lite"/>
    </source>
</evidence>
<evidence type="ECO:0000256" key="13">
    <source>
        <dbReference type="PROSITE-ProRule" id="PRU01379"/>
    </source>
</evidence>
<feature type="compositionally biased region" description="Basic residues" evidence="14">
    <location>
        <begin position="696"/>
        <end position="705"/>
    </location>
</feature>
<evidence type="ECO:0000256" key="6">
    <source>
        <dbReference type="ARBA" id="ARBA00022860"/>
    </source>
</evidence>
<dbReference type="InterPro" id="IPR057246">
    <property type="entry name" value="CARBOXYPEPT_ZN_1"/>
</dbReference>
<feature type="compositionally biased region" description="Basic residues" evidence="14">
    <location>
        <begin position="440"/>
        <end position="456"/>
    </location>
</feature>
<dbReference type="InterPro" id="IPR000421">
    <property type="entry name" value="FA58C"/>
</dbReference>
<feature type="compositionally biased region" description="Basic residues" evidence="14">
    <location>
        <begin position="491"/>
        <end position="509"/>
    </location>
</feature>
<dbReference type="PROSITE" id="PS00132">
    <property type="entry name" value="CARBOXYPEPT_ZN_1"/>
    <property type="match status" value="1"/>
</dbReference>
<feature type="region of interest" description="Disordered" evidence="14">
    <location>
        <begin position="1146"/>
        <end position="1167"/>
    </location>
</feature>
<feature type="compositionally biased region" description="Basic residues" evidence="14">
    <location>
        <begin position="722"/>
        <end position="732"/>
    </location>
</feature>
<dbReference type="OrthoDB" id="10249045at2759"/>
<dbReference type="GO" id="GO:0001227">
    <property type="term" value="F:DNA-binding transcription repressor activity, RNA polymerase II-specific"/>
    <property type="evidence" value="ECO:0007669"/>
    <property type="project" value="TreeGrafter"/>
</dbReference>
<keyword evidence="7" id="KW-0805">Transcription regulation</keyword>
<protein>
    <recommendedName>
        <fullName evidence="11">Adipocyte enhancer-binding protein 1</fullName>
    </recommendedName>
    <alternativeName>
        <fullName evidence="12">Aortic carboxypeptidase-like protein</fullName>
    </alternativeName>
</protein>
<comment type="subcellular location">
    <subcellularLocation>
        <location evidence="1">Secreted</location>
    </subcellularLocation>
</comment>
<evidence type="ECO:0000256" key="12">
    <source>
        <dbReference type="ARBA" id="ARBA00079261"/>
    </source>
</evidence>
<keyword evidence="5" id="KW-0732">Signal</keyword>
<dbReference type="Gene3D" id="3.40.630.10">
    <property type="entry name" value="Zn peptidases"/>
    <property type="match status" value="1"/>
</dbReference>
<dbReference type="CDD" id="cd00057">
    <property type="entry name" value="FA58C"/>
    <property type="match status" value="1"/>
</dbReference>
<accession>A0A8C4UWS0</accession>
<dbReference type="GO" id="GO:0006518">
    <property type="term" value="P:peptide metabolic process"/>
    <property type="evidence" value="ECO:0007669"/>
    <property type="project" value="TreeGrafter"/>
</dbReference>
<sequence>MCMLCCVLHPTCSGCVVHVRGTSDTQGILHAPCVVHVQGARGQPPTRVQGLVCCVCLVCSACPMCRFSCAVCHTACPMCRFSHAVHVPCAVRVWCDSVFPCVVHAVLCRQCICTVLYVCNAAVPGQRVCMCAHTRLQCQRLYQHGAGARAVHHMWCQHWCSHSADAVHGDGAVPTPVSAGAGTVLVPARCQCPVIQIPCSTSAAVGPSQRGALGSASAVQCHCRVWVPHAALVTVRRPSAVPVPVQCHSCAVPGPVPSRSHAGAVPCQSHAVLCSAGARPMQCRCRAVPVLVPNGSRAVPCSAGAGAERVPCGAAAARCRPRLLRPPPARPPRLFGAGAGAGVADAAMGLAGPPRSCLLLAAALLPLLPPGAAPGPAAPPALTDAEIEAFLRGFLGPGQLDGDADGTDSAFGTDLSIGTGTGTSTGTASPRPLLEPEKPKKGKKEKIPKPTKKPKERPRGSKKEKGKDSGKDKPPKKSKEKPPKGSEKPPKGSKKPKEKPPKATKKPSSKKPPEPLTTPAEPPPTPQPPRGKGDAGTRQFPEQPSPYEEGEEEDGGGRGELEELPSEPWELGREDWHPEPKPEVPEEQEPPTLDYNEQLEREDYEDFEYIRRQQKPRKPPSRKKPERVWPQPEEPLKPEEPPPPPPPPPVLVTEGDYGEGFEQPDYDDLAYGLPPPPKPRKHPDKEDEMETDKEKHKPWKPKKGGSSKEEEEDPWVEEKGRDRKGKPKKTGGKKWEPDEDEWAPPEEKTRCPPIGLESHRIEDDQILASSMLRHGLGAQRGRLNMQAGTNEDDFFDGAWCAEDDSRAHWIEVDTRRTTKFTGVITQGRDSQIHEDFVTSFYVGFSNDSQNWVMYTNGYEEMMFYGNVDKDTPVLTEFPDPMVARYIRIYPQTWNGSLCLRLEVLGCPLSTISSYYTQQNEVTSTDNLDFRHHTYKDMRQLMKVVNEECPTITRIYNIGKSSRGLKIYAMEISDNPGEHETGEPEFRYTAGLHGNEVLGRELLLLLMQFLCKEYHDGNPRVRSLVTETRIHLVPSLNPDGYELAHEAGSELGNWALGHWTEEGYDLFENFPDLASALWAAEERKLVPHKFPNHHIPIPEHYLAEDATVAVETRAVMAWMDKNPFVLGANLQGGEKLVSYPFDTARPLSETPAAAPRSPDDYEDDNPELQETPDHAIFRWLAISYASAHLTMTETFRGGCHTQDMTNAMGIVQGAKWHPRAGSMNDFSYLHTNCLELSIYLGCDKFPHESELQQEWENNKESLLTFMEQVHRGIKGLVTDQQGEPIANATIVVGGINHNIKTASGGDYWRILNPGEYRVVARAEGYNPSVKTCSVFYDIGATQCNFVLSRSNWKRIREIMAMNGNRPIRRIVPGRPMTPRERMRLRMRLRHRMRLRQQMRLRRLNATTAASGPTAPPPTTTLPFPFSSTAYTPWSQEPPTAGTWEMETETEVVTELVTETEAWELGTGTAQPFTTAETYTVNFGD</sequence>
<proteinExistence type="inferred from homology"/>
<feature type="compositionally biased region" description="Low complexity" evidence="14">
    <location>
        <begin position="412"/>
        <end position="432"/>
    </location>
</feature>
<evidence type="ECO:0000256" key="2">
    <source>
        <dbReference type="ARBA" id="ARBA00005988"/>
    </source>
</evidence>
<name>A0A8C4UWS0_FALTI</name>
<evidence type="ECO:0000259" key="15">
    <source>
        <dbReference type="PROSITE" id="PS50022"/>
    </source>
</evidence>
<dbReference type="Gene3D" id="2.60.120.260">
    <property type="entry name" value="Galactose-binding domain-like"/>
    <property type="match status" value="1"/>
</dbReference>
<dbReference type="Ensembl" id="ENSFTIT00000018053.1">
    <property type="protein sequence ID" value="ENSFTIP00000017321.1"/>
    <property type="gene ID" value="ENSFTIG00000011475.1"/>
</dbReference>
<dbReference type="PANTHER" id="PTHR11532:SF48">
    <property type="entry name" value="ADIPOCYTE ENHANCER-BINDING PROTEIN 1"/>
    <property type="match status" value="1"/>
</dbReference>
<dbReference type="GO" id="GO:0005516">
    <property type="term" value="F:calmodulin binding"/>
    <property type="evidence" value="ECO:0007669"/>
    <property type="project" value="UniProtKB-KW"/>
</dbReference>
<dbReference type="InterPro" id="IPR008969">
    <property type="entry name" value="CarboxyPept-like_regulatory"/>
</dbReference>
<dbReference type="GO" id="GO:0004181">
    <property type="term" value="F:metallocarboxypeptidase activity"/>
    <property type="evidence" value="ECO:0007669"/>
    <property type="project" value="InterPro"/>
</dbReference>
<feature type="compositionally biased region" description="Basic and acidic residues" evidence="14">
    <location>
        <begin position="570"/>
        <end position="584"/>
    </location>
</feature>
<dbReference type="Pfam" id="PF00246">
    <property type="entry name" value="Peptidase_M14"/>
    <property type="match status" value="1"/>
</dbReference>
<reference evidence="17" key="1">
    <citation type="submission" date="2025-08" db="UniProtKB">
        <authorList>
            <consortium name="Ensembl"/>
        </authorList>
    </citation>
    <scope>IDENTIFICATION</scope>
</reference>
<keyword evidence="18" id="KW-1185">Reference proteome</keyword>
<keyword evidence="9" id="KW-0804">Transcription</keyword>
<feature type="domain" description="F5/8 type C" evidence="15">
    <location>
        <begin position="749"/>
        <end position="906"/>
    </location>
</feature>
<evidence type="ECO:0000256" key="5">
    <source>
        <dbReference type="ARBA" id="ARBA00022729"/>
    </source>
</evidence>
<dbReference type="FunFam" id="3.40.630.10:FF:000007">
    <property type="entry name" value="Carboxypeptidase X (M14 family), member 1"/>
    <property type="match status" value="1"/>
</dbReference>
<dbReference type="SUPFAM" id="SSF53187">
    <property type="entry name" value="Zn-dependent exopeptidases"/>
    <property type="match status" value="1"/>
</dbReference>
<feature type="compositionally biased region" description="Low complexity" evidence="14">
    <location>
        <begin position="1419"/>
        <end position="1428"/>
    </location>
</feature>
<dbReference type="PROSITE" id="PS50022">
    <property type="entry name" value="FA58C_3"/>
    <property type="match status" value="1"/>
</dbReference>
<feature type="region of interest" description="Disordered" evidence="14">
    <location>
        <begin position="401"/>
        <end position="753"/>
    </location>
</feature>
<evidence type="ECO:0000256" key="8">
    <source>
        <dbReference type="ARBA" id="ARBA00023125"/>
    </source>
</evidence>
<evidence type="ECO:0000313" key="18">
    <source>
        <dbReference type="Proteomes" id="UP000694562"/>
    </source>
</evidence>
<dbReference type="PROSITE" id="PS01285">
    <property type="entry name" value="FA58C_1"/>
    <property type="match status" value="1"/>
</dbReference>